<dbReference type="EMBL" id="JBHYPX010000075">
    <property type="protein sequence ID" value="MFE1356063.1"/>
    <property type="molecule type" value="Genomic_DNA"/>
</dbReference>
<dbReference type="SUPFAM" id="SSF56214">
    <property type="entry name" value="4'-phosphopantetheinyl transferase"/>
    <property type="match status" value="1"/>
</dbReference>
<accession>A0ABW6GTH3</accession>
<dbReference type="Pfam" id="PF01648">
    <property type="entry name" value="ACPS"/>
    <property type="match status" value="1"/>
</dbReference>
<dbReference type="InterPro" id="IPR008278">
    <property type="entry name" value="4-PPantetheinyl_Trfase_dom"/>
</dbReference>
<dbReference type="PANTHER" id="PTHR38096:SF1">
    <property type="entry name" value="ENTEROBACTIN SYNTHASE COMPONENT D"/>
    <property type="match status" value="1"/>
</dbReference>
<evidence type="ECO:0000259" key="3">
    <source>
        <dbReference type="Pfam" id="PF01648"/>
    </source>
</evidence>
<reference evidence="5 6" key="1">
    <citation type="submission" date="2024-09" db="EMBL/GenBank/DDBJ databases">
        <title>The Natural Products Discovery Center: Release of the First 8490 Sequenced Strains for Exploring Actinobacteria Biosynthetic Diversity.</title>
        <authorList>
            <person name="Kalkreuter E."/>
            <person name="Kautsar S.A."/>
            <person name="Yang D."/>
            <person name="Bader C.D."/>
            <person name="Teijaro C.N."/>
            <person name="Fluegel L."/>
            <person name="Davis C.M."/>
            <person name="Simpson J.R."/>
            <person name="Lauterbach L."/>
            <person name="Steele A.D."/>
            <person name="Gui C."/>
            <person name="Meng S."/>
            <person name="Li G."/>
            <person name="Viehrig K."/>
            <person name="Ye F."/>
            <person name="Su P."/>
            <person name="Kiefer A.F."/>
            <person name="Nichols A."/>
            <person name="Cepeda A.J."/>
            <person name="Yan W."/>
            <person name="Fan B."/>
            <person name="Jiang Y."/>
            <person name="Adhikari A."/>
            <person name="Zheng C.-J."/>
            <person name="Schuster L."/>
            <person name="Cowan T.M."/>
            <person name="Smanski M.J."/>
            <person name="Chevrette M.G."/>
            <person name="De Carvalho L.P.S."/>
            <person name="Shen B."/>
        </authorList>
    </citation>
    <scope>NUCLEOTIDE SEQUENCE [LARGE SCALE GENOMIC DNA]</scope>
    <source>
        <strain evidence="5 6">NPDC058753</strain>
    </source>
</reference>
<gene>
    <name evidence="5" type="ORF">ACFW6T_29210</name>
</gene>
<feature type="region of interest" description="Disordered" evidence="2">
    <location>
        <begin position="224"/>
        <end position="270"/>
    </location>
</feature>
<evidence type="ECO:0000313" key="5">
    <source>
        <dbReference type="EMBL" id="MFE1356063.1"/>
    </source>
</evidence>
<protein>
    <submittedName>
        <fullName evidence="5">4'-phosphopantetheinyl transferase superfamily protein</fullName>
    </submittedName>
</protein>
<dbReference type="InterPro" id="IPR037143">
    <property type="entry name" value="4-PPantetheinyl_Trfase_dom_sf"/>
</dbReference>
<dbReference type="Pfam" id="PF17837">
    <property type="entry name" value="4PPT_N"/>
    <property type="match status" value="1"/>
</dbReference>
<dbReference type="InterPro" id="IPR041354">
    <property type="entry name" value="4PPT_N"/>
</dbReference>
<comment type="caution">
    <text evidence="5">The sequence shown here is derived from an EMBL/GenBank/DDBJ whole genome shotgun (WGS) entry which is preliminary data.</text>
</comment>
<evidence type="ECO:0000256" key="1">
    <source>
        <dbReference type="ARBA" id="ARBA00022679"/>
    </source>
</evidence>
<dbReference type="GO" id="GO:0016740">
    <property type="term" value="F:transferase activity"/>
    <property type="evidence" value="ECO:0007669"/>
    <property type="project" value="UniProtKB-KW"/>
</dbReference>
<sequence length="270" mass="27284">MTTWPEPHDPVAAGALAGLFRPARVEVAAVPVRAADPARLPPAVRAQAPAGARPGRLRTWTAGRLAASLALARLGRDGWPAPGPRGRPCWPAGVHGSISHTGDLAVCAVGPADGPLLGVDVERADRRLCPADLLTSICDRAARDRVLAGPDPRAAALALLCAKEAVYKALPAELQPGLPLSAVRLRPAGPGRFTAAVAGATARVALTGAGPHLFAAVRMAGVRAPQAQTRGSADGRPSADPRGRAPVSGAGPSRRRGAWAGPGPAAGPGR</sequence>
<evidence type="ECO:0000259" key="4">
    <source>
        <dbReference type="Pfam" id="PF17837"/>
    </source>
</evidence>
<dbReference type="InterPro" id="IPR003542">
    <property type="entry name" value="Enbac_synth_compD-like"/>
</dbReference>
<feature type="domain" description="4'-phosphopantetheinyl transferase N-terminal" evidence="4">
    <location>
        <begin position="50"/>
        <end position="109"/>
    </location>
</feature>
<proteinExistence type="predicted"/>
<feature type="domain" description="4'-phosphopantetheinyl transferase" evidence="3">
    <location>
        <begin position="117"/>
        <end position="204"/>
    </location>
</feature>
<dbReference type="PANTHER" id="PTHR38096">
    <property type="entry name" value="ENTEROBACTIN SYNTHASE COMPONENT D"/>
    <property type="match status" value="1"/>
</dbReference>
<organism evidence="5 6">
    <name type="scientific">Kitasatospora phosalacinea</name>
    <dbReference type="NCBI Taxonomy" id="2065"/>
    <lineage>
        <taxon>Bacteria</taxon>
        <taxon>Bacillati</taxon>
        <taxon>Actinomycetota</taxon>
        <taxon>Actinomycetes</taxon>
        <taxon>Kitasatosporales</taxon>
        <taxon>Streptomycetaceae</taxon>
        <taxon>Kitasatospora</taxon>
    </lineage>
</organism>
<dbReference type="RefSeq" id="WP_380329701.1">
    <property type="nucleotide sequence ID" value="NZ_JBHYPW010000059.1"/>
</dbReference>
<dbReference type="Gene3D" id="3.90.470.20">
    <property type="entry name" value="4'-phosphopantetheinyl transferase domain"/>
    <property type="match status" value="1"/>
</dbReference>
<evidence type="ECO:0000313" key="6">
    <source>
        <dbReference type="Proteomes" id="UP001599542"/>
    </source>
</evidence>
<dbReference type="Proteomes" id="UP001599542">
    <property type="component" value="Unassembled WGS sequence"/>
</dbReference>
<dbReference type="PRINTS" id="PR01399">
    <property type="entry name" value="ENTSNTHTASED"/>
</dbReference>
<keyword evidence="1 5" id="KW-0808">Transferase</keyword>
<evidence type="ECO:0000256" key="2">
    <source>
        <dbReference type="SAM" id="MobiDB-lite"/>
    </source>
</evidence>
<keyword evidence="6" id="KW-1185">Reference proteome</keyword>
<name>A0ABW6GTH3_9ACTN</name>